<accession>A0A1V9G380</accession>
<evidence type="ECO:0000313" key="3">
    <source>
        <dbReference type="Proteomes" id="UP000192276"/>
    </source>
</evidence>
<organism evidence="2 3">
    <name type="scientific">Niastella populi</name>
    <dbReference type="NCBI Taxonomy" id="550983"/>
    <lineage>
        <taxon>Bacteria</taxon>
        <taxon>Pseudomonadati</taxon>
        <taxon>Bacteroidota</taxon>
        <taxon>Chitinophagia</taxon>
        <taxon>Chitinophagales</taxon>
        <taxon>Chitinophagaceae</taxon>
        <taxon>Niastella</taxon>
    </lineage>
</organism>
<dbReference type="InterPro" id="IPR014710">
    <property type="entry name" value="RmlC-like_jellyroll"/>
</dbReference>
<dbReference type="Gene3D" id="2.60.120.10">
    <property type="entry name" value="Jelly Rolls"/>
    <property type="match status" value="1"/>
</dbReference>
<comment type="caution">
    <text evidence="2">The sequence shown here is derived from an EMBL/GenBank/DDBJ whole genome shotgun (WGS) entry which is preliminary data.</text>
</comment>
<proteinExistence type="predicted"/>
<dbReference type="CDD" id="cd02238">
    <property type="entry name" value="cupin_KdgF"/>
    <property type="match status" value="1"/>
</dbReference>
<feature type="domain" description="Cupin type-2" evidence="1">
    <location>
        <begin position="30"/>
        <end position="95"/>
    </location>
</feature>
<reference evidence="3" key="1">
    <citation type="submission" date="2016-04" db="EMBL/GenBank/DDBJ databases">
        <authorList>
            <person name="Chen L."/>
            <person name="Zhuang W."/>
            <person name="Wang G."/>
        </authorList>
    </citation>
    <scope>NUCLEOTIDE SEQUENCE [LARGE SCALE GENOMIC DNA]</scope>
    <source>
        <strain evidence="3">208</strain>
    </source>
</reference>
<dbReference type="InterPro" id="IPR052535">
    <property type="entry name" value="Bacilysin_H2HPP_isomerase"/>
</dbReference>
<sequence>MQHLNDIKGKEIVPGLFGRFVHGDKITLSFVEIQQGAQLPEHSHPHEQITYLMEGELEMVIGGEKMLLTPGMVHVIPGNVPHSAYARTAVKVLDAFSPVREDYIIP</sequence>
<dbReference type="OrthoDB" id="9811153at2"/>
<dbReference type="AlphaFoldDB" id="A0A1V9G380"/>
<dbReference type="InterPro" id="IPR011051">
    <property type="entry name" value="RmlC_Cupin_sf"/>
</dbReference>
<dbReference type="RefSeq" id="WP_081163416.1">
    <property type="nucleotide sequence ID" value="NZ_LWBP01000078.1"/>
</dbReference>
<name>A0A1V9G380_9BACT</name>
<dbReference type="InterPro" id="IPR013096">
    <property type="entry name" value="Cupin_2"/>
</dbReference>
<dbReference type="STRING" id="550983.A4R26_15405"/>
<evidence type="ECO:0000313" key="2">
    <source>
        <dbReference type="EMBL" id="OQP65089.1"/>
    </source>
</evidence>
<dbReference type="PANTHER" id="PTHR40112:SF1">
    <property type="entry name" value="H2HPP ISOMERASE"/>
    <property type="match status" value="1"/>
</dbReference>
<protein>
    <submittedName>
        <fullName evidence="2">Cupin</fullName>
    </submittedName>
</protein>
<evidence type="ECO:0000259" key="1">
    <source>
        <dbReference type="Pfam" id="PF07883"/>
    </source>
</evidence>
<keyword evidence="3" id="KW-1185">Reference proteome</keyword>
<dbReference type="InterPro" id="IPR025499">
    <property type="entry name" value="KdgF"/>
</dbReference>
<dbReference type="EMBL" id="LWBP01000078">
    <property type="protein sequence ID" value="OQP65089.1"/>
    <property type="molecule type" value="Genomic_DNA"/>
</dbReference>
<gene>
    <name evidence="2" type="ORF">A4R26_15405</name>
</gene>
<dbReference type="Pfam" id="PF07883">
    <property type="entry name" value="Cupin_2"/>
    <property type="match status" value="1"/>
</dbReference>
<dbReference type="Proteomes" id="UP000192276">
    <property type="component" value="Unassembled WGS sequence"/>
</dbReference>
<dbReference type="SUPFAM" id="SSF51182">
    <property type="entry name" value="RmlC-like cupins"/>
    <property type="match status" value="1"/>
</dbReference>
<dbReference type="PIRSF" id="PIRSF029883">
    <property type="entry name" value="KdgF"/>
    <property type="match status" value="1"/>
</dbReference>
<dbReference type="PANTHER" id="PTHR40112">
    <property type="entry name" value="H2HPP ISOMERASE"/>
    <property type="match status" value="1"/>
</dbReference>